<accession>A0A3B7M9G9</accession>
<dbReference type="KEGG" id="tsq:D3A95_01125"/>
<sequence>MPSGRTHDRLTWIGMPLVGFTASALTRDWIWGVIASSSFGIGGFLLSPDLDTPSLPYYRWGWLRGIWLPYQKAFHHRSFWTHGPLVGTLIRLLYLGLWLGLGLGLVAGVATFTGHLPLVQAWLHRWQGIDWRWGVAIALGLELSALLHVTSDWVVSQWRRWHR</sequence>
<keyword evidence="1" id="KW-0472">Membrane</keyword>
<dbReference type="PANTHER" id="PTHR39085">
    <property type="entry name" value="SLL0924 PROTEIN"/>
    <property type="match status" value="1"/>
</dbReference>
<feature type="transmembrane region" description="Helical" evidence="1">
    <location>
        <begin position="133"/>
        <end position="155"/>
    </location>
</feature>
<dbReference type="InterPro" id="IPR019250">
    <property type="entry name" value="DUF2227_metal-bd"/>
</dbReference>
<reference evidence="3" key="1">
    <citation type="submission" date="2018-09" db="EMBL/GenBank/DDBJ databases">
        <title>Complete genome sequence of thermophilic cyanobacteria strain Thermosynechococcus elongatus PKUAC-SCTE542.</title>
        <authorList>
            <person name="Liang Y."/>
            <person name="Tang J."/>
            <person name="Daroch M."/>
        </authorList>
    </citation>
    <scope>NUCLEOTIDE SEQUENCE [LARGE SCALE GENOMIC DNA]</scope>
    <source>
        <strain evidence="3">E542</strain>
    </source>
</reference>
<dbReference type="Proteomes" id="UP000261812">
    <property type="component" value="Chromosome"/>
</dbReference>
<organism evidence="2 3">
    <name type="scientific">Thermosynechococcus sichuanensis E542</name>
    <dbReference type="NCBI Taxonomy" id="2016101"/>
    <lineage>
        <taxon>Bacteria</taxon>
        <taxon>Bacillati</taxon>
        <taxon>Cyanobacteriota</taxon>
        <taxon>Cyanophyceae</taxon>
        <taxon>Acaryochloridales</taxon>
        <taxon>Thermosynechococcaceae</taxon>
        <taxon>Thermosynechococcus</taxon>
        <taxon>Thermosynechococcus sichuanensis</taxon>
    </lineage>
</organism>
<dbReference type="Pfam" id="PF09988">
    <property type="entry name" value="DUF2227"/>
    <property type="match status" value="1"/>
</dbReference>
<dbReference type="EMBL" id="CP032152">
    <property type="protein sequence ID" value="AXY67273.1"/>
    <property type="molecule type" value="Genomic_DNA"/>
</dbReference>
<dbReference type="RefSeq" id="WP_181495608.1">
    <property type="nucleotide sequence ID" value="NZ_CP032152.1"/>
</dbReference>
<gene>
    <name evidence="2" type="ORF">D3A95_01125</name>
</gene>
<protein>
    <submittedName>
        <fullName evidence="2">Metal-binding protein</fullName>
    </submittedName>
</protein>
<feature type="transmembrane region" description="Helical" evidence="1">
    <location>
        <begin position="92"/>
        <end position="113"/>
    </location>
</feature>
<keyword evidence="1" id="KW-1133">Transmembrane helix</keyword>
<keyword evidence="3" id="KW-1185">Reference proteome</keyword>
<name>A0A3B7M9G9_9CYAN</name>
<evidence type="ECO:0000313" key="2">
    <source>
        <dbReference type="EMBL" id="AXY67273.1"/>
    </source>
</evidence>
<dbReference type="AlphaFoldDB" id="A0A3B7M9G9"/>
<dbReference type="PANTHER" id="PTHR39085:SF1">
    <property type="entry name" value="SLL0924 PROTEIN"/>
    <property type="match status" value="1"/>
</dbReference>
<keyword evidence="1" id="KW-0812">Transmembrane</keyword>
<evidence type="ECO:0000313" key="3">
    <source>
        <dbReference type="Proteomes" id="UP000261812"/>
    </source>
</evidence>
<proteinExistence type="predicted"/>
<evidence type="ECO:0000256" key="1">
    <source>
        <dbReference type="SAM" id="Phobius"/>
    </source>
</evidence>